<dbReference type="InterPro" id="IPR027417">
    <property type="entry name" value="P-loop_NTPase"/>
</dbReference>
<dbReference type="SUPFAM" id="SSF52540">
    <property type="entry name" value="P-loop containing nucleoside triphosphate hydrolases"/>
    <property type="match status" value="1"/>
</dbReference>
<dbReference type="AlphaFoldDB" id="A0A450WQ47"/>
<dbReference type="Pfam" id="PF13175">
    <property type="entry name" value="AAA_15"/>
    <property type="match status" value="1"/>
</dbReference>
<reference evidence="2" key="1">
    <citation type="submission" date="2019-02" db="EMBL/GenBank/DDBJ databases">
        <authorList>
            <person name="Gruber-Vodicka R. H."/>
            <person name="Seah K. B. B."/>
        </authorList>
    </citation>
    <scope>NUCLEOTIDE SEQUENCE</scope>
    <source>
        <strain evidence="2">BECK_S313</strain>
    </source>
</reference>
<dbReference type="InterPro" id="IPR041685">
    <property type="entry name" value="AAA_GajA/Old/RecF-like"/>
</dbReference>
<feature type="domain" description="Endonuclease GajA/Old nuclease/RecF-like AAA" evidence="1">
    <location>
        <begin position="1"/>
        <end position="80"/>
    </location>
</feature>
<evidence type="ECO:0000259" key="1">
    <source>
        <dbReference type="Pfam" id="PF13175"/>
    </source>
</evidence>
<name>A0A450WQ47_9GAMM</name>
<dbReference type="EMBL" id="CAADFK010000161">
    <property type="protein sequence ID" value="VFK19119.1"/>
    <property type="molecule type" value="Genomic_DNA"/>
</dbReference>
<evidence type="ECO:0000313" key="2">
    <source>
        <dbReference type="EMBL" id="VFK19119.1"/>
    </source>
</evidence>
<proteinExistence type="predicted"/>
<gene>
    <name evidence="2" type="ORF">BECKLPF1236B_GA0070989_11618</name>
</gene>
<dbReference type="Gene3D" id="3.40.50.300">
    <property type="entry name" value="P-loop containing nucleotide triphosphate hydrolases"/>
    <property type="match status" value="1"/>
</dbReference>
<organism evidence="2">
    <name type="scientific">Candidatus Kentrum sp. LPFa</name>
    <dbReference type="NCBI Taxonomy" id="2126335"/>
    <lineage>
        <taxon>Bacteria</taxon>
        <taxon>Pseudomonadati</taxon>
        <taxon>Pseudomonadota</taxon>
        <taxon>Gammaproteobacteria</taxon>
        <taxon>Candidatus Kentrum</taxon>
    </lineage>
</organism>
<accession>A0A450WQ47</accession>
<protein>
    <submittedName>
        <fullName evidence="2">AAA domain-containing protein</fullName>
    </submittedName>
</protein>
<sequence>MYYSSFRIRNFKGIKDTTVTLAEQSKAGVFAFVGLNESGKTTILEAIHSFSPDSATGELVGSEGKSGVPFRERVPRHLISNFTDDVSVTATVRISAEEKKDIIQSLKREPQLIVDPDSFPDEVTIERQQRFNGGDFVASYFSLRTPMQIKTGKQKKWRAPNKEEREQIRDEIYNRTPILRIFRPLFSISRIKYF</sequence>